<sequence length="50" mass="5383">MCGTSEHRKEKALPSVRKAGLCGEQRNGATRTPSCVGRDQNFARIPTPAV</sequence>
<protein>
    <submittedName>
        <fullName evidence="1">Uncharacterized protein</fullName>
    </submittedName>
</protein>
<proteinExistence type="predicted"/>
<dbReference type="KEGG" id="bcai:K788_0004170"/>
<name>A0A0P0R5Z1_9BURK</name>
<dbReference type="EMBL" id="CP012746">
    <property type="protein sequence ID" value="ALL63304.1"/>
    <property type="molecule type" value="Genomic_DNA"/>
</dbReference>
<dbReference type="AlphaFoldDB" id="A0A0P0R5Z1"/>
<organism evidence="1 2">
    <name type="scientific">Paraburkholderia caribensis MBA4</name>
    <dbReference type="NCBI Taxonomy" id="1323664"/>
    <lineage>
        <taxon>Bacteria</taxon>
        <taxon>Pseudomonadati</taxon>
        <taxon>Pseudomonadota</taxon>
        <taxon>Betaproteobacteria</taxon>
        <taxon>Burkholderiales</taxon>
        <taxon>Burkholderiaceae</taxon>
        <taxon>Paraburkholderia</taxon>
    </lineage>
</organism>
<evidence type="ECO:0000313" key="1">
    <source>
        <dbReference type="EMBL" id="ALL63304.1"/>
    </source>
</evidence>
<gene>
    <name evidence="1" type="ORF">K788_0004170</name>
</gene>
<evidence type="ECO:0000313" key="2">
    <source>
        <dbReference type="Proteomes" id="UP000019146"/>
    </source>
</evidence>
<dbReference type="Proteomes" id="UP000019146">
    <property type="component" value="Chromosome 1"/>
</dbReference>
<reference evidence="1 2" key="1">
    <citation type="journal article" date="2014" name="Genome Announc.">
        <title>Draft Genome Sequence of the Haloacid-Degrading Burkholderia caribensis Strain MBA4.</title>
        <authorList>
            <person name="Pan Y."/>
            <person name="Kong K.F."/>
            <person name="Tsang J.S."/>
        </authorList>
    </citation>
    <scope>NUCLEOTIDE SEQUENCE [LARGE SCALE GENOMIC DNA]</scope>
    <source>
        <strain evidence="1 2">MBA4</strain>
    </source>
</reference>
<accession>A0A0P0R5Z1</accession>